<feature type="chain" id="PRO_5011506229" description="DUF4174 domain-containing protein" evidence="2">
    <location>
        <begin position="21"/>
        <end position="148"/>
    </location>
</feature>
<evidence type="ECO:0000259" key="3">
    <source>
        <dbReference type="Pfam" id="PF13778"/>
    </source>
</evidence>
<dbReference type="Pfam" id="PF13778">
    <property type="entry name" value="DUF4174"/>
    <property type="match status" value="1"/>
</dbReference>
<keyword evidence="5" id="KW-1185">Reference proteome</keyword>
<keyword evidence="1 2" id="KW-0732">Signal</keyword>
<evidence type="ECO:0000256" key="2">
    <source>
        <dbReference type="SAM" id="SignalP"/>
    </source>
</evidence>
<feature type="domain" description="DUF4174" evidence="3">
    <location>
        <begin position="24"/>
        <end position="140"/>
    </location>
</feature>
<reference evidence="4 5" key="1">
    <citation type="submission" date="2016-10" db="EMBL/GenBank/DDBJ databases">
        <authorList>
            <person name="de Groot N.N."/>
        </authorList>
    </citation>
    <scope>NUCLEOTIDE SEQUENCE [LARGE SCALE GENOMIC DNA]</scope>
    <source>
        <strain evidence="4 5">DSM 16957</strain>
    </source>
</reference>
<accession>A0A1G6SKB6</accession>
<gene>
    <name evidence="4" type="ORF">SAMN04488509_101558</name>
</gene>
<sequence length="148" mass="16226">MRCLGCLFFTLACLTAPAMAEDWLAAQQWQRRLIVVDEAIAPATEAPLARQAAALRERRVSVWRWNDPRLEWMGGMPALAEEVASGASTEGLRRALARAPLRPGLHLFGLDGGLKASRGEVDQLSELIDAVDSMPMRVRETKASTPSE</sequence>
<dbReference type="InterPro" id="IPR025232">
    <property type="entry name" value="DUF4174"/>
</dbReference>
<protein>
    <recommendedName>
        <fullName evidence="3">DUF4174 domain-containing protein</fullName>
    </recommendedName>
</protein>
<evidence type="ECO:0000256" key="1">
    <source>
        <dbReference type="ARBA" id="ARBA00022729"/>
    </source>
</evidence>
<proteinExistence type="predicted"/>
<dbReference type="Proteomes" id="UP000199603">
    <property type="component" value="Unassembled WGS sequence"/>
</dbReference>
<organism evidence="4 5">
    <name type="scientific">Aquimonas voraii</name>
    <dbReference type="NCBI Taxonomy" id="265719"/>
    <lineage>
        <taxon>Bacteria</taxon>
        <taxon>Pseudomonadati</taxon>
        <taxon>Pseudomonadota</taxon>
        <taxon>Gammaproteobacteria</taxon>
        <taxon>Lysobacterales</taxon>
        <taxon>Lysobacteraceae</taxon>
        <taxon>Aquimonas</taxon>
    </lineage>
</organism>
<dbReference type="RefSeq" id="WP_176763980.1">
    <property type="nucleotide sequence ID" value="NZ_FNAG01000001.1"/>
</dbReference>
<dbReference type="EMBL" id="FNAG01000001">
    <property type="protein sequence ID" value="SDD17319.1"/>
    <property type="molecule type" value="Genomic_DNA"/>
</dbReference>
<name>A0A1G6SKB6_9GAMM</name>
<evidence type="ECO:0000313" key="5">
    <source>
        <dbReference type="Proteomes" id="UP000199603"/>
    </source>
</evidence>
<feature type="signal peptide" evidence="2">
    <location>
        <begin position="1"/>
        <end position="20"/>
    </location>
</feature>
<evidence type="ECO:0000313" key="4">
    <source>
        <dbReference type="EMBL" id="SDD17319.1"/>
    </source>
</evidence>
<dbReference type="AlphaFoldDB" id="A0A1G6SKB6"/>